<dbReference type="AlphaFoldDB" id="A0A1Y2I106"/>
<dbReference type="Gene3D" id="6.10.140.2220">
    <property type="match status" value="1"/>
</dbReference>
<dbReference type="PROSITE" id="PS01360">
    <property type="entry name" value="ZF_MYND_1"/>
    <property type="match status" value="1"/>
</dbReference>
<dbReference type="PANTHER" id="PTHR13244">
    <property type="entry name" value="ZINC FINGER MYND DOMAIN CONTAINING PROTEIN 10"/>
    <property type="match status" value="1"/>
</dbReference>
<evidence type="ECO:0000313" key="6">
    <source>
        <dbReference type="EMBL" id="ORZ40548.1"/>
    </source>
</evidence>
<evidence type="ECO:0000259" key="5">
    <source>
        <dbReference type="PROSITE" id="PS50865"/>
    </source>
</evidence>
<evidence type="ECO:0000256" key="4">
    <source>
        <dbReference type="PROSITE-ProRule" id="PRU00134"/>
    </source>
</evidence>
<sequence length="508" mass="56019">MLRPAASTATTAAGQDTTTLLTKPETESLVATLFPNSLPTATLAQHGSPTWLTTHHLPLHHLALQSALNVRSGTEEYVSDSLLPTLPLLIHDLVLTRTWKAQVYPLVRAHLAAHASIVGYALLSHECVMLNLLQACMYKREAVDAAGDAITDLVDVATAWMSYLNSDPPTPESSAMTSAGGVNQVLAQASETQLVNDQKLKLDFECAWHALACLAHMSHHVDELPLAVLARMVNTKDVIYLLAHLLDARVWERKPKGKGAAASVEVYMDGQWVERKGDDVLLVTKCEGLAWMAVANLVLHGEVQRRYEMTEVRRKALLRLVAQFDCNSTLLTQLPFLEPVLRYLLTLQLSTHDPDRPAAHAITASLGVLVESLPQFPPSTLVPASVDLSALAQSQQQWWTPELNRTFAMHLAHAYEGNVLEALLEVQPKCSVCGVDADQRCSQCRSEWYCSRKCQVKAWKRYHKDVCALLAGGDARKARTAQENKDKRNVAGQAAVEKETRFVELLDE</sequence>
<keyword evidence="7" id="KW-1185">Reference proteome</keyword>
<gene>
    <name evidence="6" type="ORF">BCR44DRAFT_121088</name>
</gene>
<dbReference type="PANTHER" id="PTHR13244:SF7">
    <property type="entry name" value="ZINC FINGER MYND DOMAIN-CONTAINING PROTEIN 10"/>
    <property type="match status" value="1"/>
</dbReference>
<dbReference type="EMBL" id="MCFL01000003">
    <property type="protein sequence ID" value="ORZ40548.1"/>
    <property type="molecule type" value="Genomic_DNA"/>
</dbReference>
<comment type="caution">
    <text evidence="6">The sequence shown here is derived from an EMBL/GenBank/DDBJ whole genome shotgun (WGS) entry which is preliminary data.</text>
</comment>
<dbReference type="Proteomes" id="UP000193411">
    <property type="component" value="Unassembled WGS sequence"/>
</dbReference>
<dbReference type="GO" id="GO:0005737">
    <property type="term" value="C:cytoplasm"/>
    <property type="evidence" value="ECO:0007669"/>
    <property type="project" value="TreeGrafter"/>
</dbReference>
<keyword evidence="1" id="KW-0479">Metal-binding</keyword>
<keyword evidence="2 4" id="KW-0863">Zinc-finger</keyword>
<dbReference type="InterPro" id="IPR052298">
    <property type="entry name" value="ZMYND10"/>
</dbReference>
<accession>A0A1Y2I106</accession>
<dbReference type="InterPro" id="IPR002893">
    <property type="entry name" value="Znf_MYND"/>
</dbReference>
<evidence type="ECO:0000256" key="2">
    <source>
        <dbReference type="ARBA" id="ARBA00022771"/>
    </source>
</evidence>
<evidence type="ECO:0000256" key="3">
    <source>
        <dbReference type="ARBA" id="ARBA00022833"/>
    </source>
</evidence>
<reference evidence="6 7" key="1">
    <citation type="submission" date="2016-07" db="EMBL/GenBank/DDBJ databases">
        <title>Pervasive Adenine N6-methylation of Active Genes in Fungi.</title>
        <authorList>
            <consortium name="DOE Joint Genome Institute"/>
            <person name="Mondo S.J."/>
            <person name="Dannebaum R.O."/>
            <person name="Kuo R.C."/>
            <person name="Labutti K."/>
            <person name="Haridas S."/>
            <person name="Kuo A."/>
            <person name="Salamov A."/>
            <person name="Ahrendt S.R."/>
            <person name="Lipzen A."/>
            <person name="Sullivan W."/>
            <person name="Andreopoulos W.B."/>
            <person name="Clum A."/>
            <person name="Lindquist E."/>
            <person name="Daum C."/>
            <person name="Ramamoorthy G.K."/>
            <person name="Gryganskyi A."/>
            <person name="Culley D."/>
            <person name="Magnuson J.K."/>
            <person name="James T.Y."/>
            <person name="O'Malley M.A."/>
            <person name="Stajich J.E."/>
            <person name="Spatafora J.W."/>
            <person name="Visel A."/>
            <person name="Grigoriev I.V."/>
        </authorList>
    </citation>
    <scope>NUCLEOTIDE SEQUENCE [LARGE SCALE GENOMIC DNA]</scope>
    <source>
        <strain evidence="6 7">PL171</strain>
    </source>
</reference>
<dbReference type="STRING" id="765915.A0A1Y2I106"/>
<dbReference type="GO" id="GO:0008270">
    <property type="term" value="F:zinc ion binding"/>
    <property type="evidence" value="ECO:0007669"/>
    <property type="project" value="UniProtKB-KW"/>
</dbReference>
<dbReference type="OrthoDB" id="432970at2759"/>
<dbReference type="SUPFAM" id="SSF144232">
    <property type="entry name" value="HIT/MYND zinc finger-like"/>
    <property type="match status" value="1"/>
</dbReference>
<evidence type="ECO:0000256" key="1">
    <source>
        <dbReference type="ARBA" id="ARBA00022723"/>
    </source>
</evidence>
<keyword evidence="3" id="KW-0862">Zinc</keyword>
<name>A0A1Y2I106_9FUNG</name>
<dbReference type="Pfam" id="PF01753">
    <property type="entry name" value="zf-MYND"/>
    <property type="match status" value="1"/>
</dbReference>
<proteinExistence type="predicted"/>
<feature type="domain" description="MYND-type" evidence="5">
    <location>
        <begin position="430"/>
        <end position="467"/>
    </location>
</feature>
<evidence type="ECO:0000313" key="7">
    <source>
        <dbReference type="Proteomes" id="UP000193411"/>
    </source>
</evidence>
<protein>
    <recommendedName>
        <fullName evidence="5">MYND-type domain-containing protein</fullName>
    </recommendedName>
</protein>
<dbReference type="PROSITE" id="PS50865">
    <property type="entry name" value="ZF_MYND_2"/>
    <property type="match status" value="1"/>
</dbReference>
<organism evidence="6 7">
    <name type="scientific">Catenaria anguillulae PL171</name>
    <dbReference type="NCBI Taxonomy" id="765915"/>
    <lineage>
        <taxon>Eukaryota</taxon>
        <taxon>Fungi</taxon>
        <taxon>Fungi incertae sedis</taxon>
        <taxon>Blastocladiomycota</taxon>
        <taxon>Blastocladiomycetes</taxon>
        <taxon>Blastocladiales</taxon>
        <taxon>Catenariaceae</taxon>
        <taxon>Catenaria</taxon>
    </lineage>
</organism>